<protein>
    <submittedName>
        <fullName evidence="3">Uncharacterized protein</fullName>
    </submittedName>
</protein>
<feature type="compositionally biased region" description="Basic residues" evidence="1">
    <location>
        <begin position="83"/>
        <end position="94"/>
    </location>
</feature>
<evidence type="ECO:0000256" key="2">
    <source>
        <dbReference type="SAM" id="SignalP"/>
    </source>
</evidence>
<name>A0A4S4MP86_9APHY</name>
<organism evidence="3 4">
    <name type="scientific">Antrodiella citrinella</name>
    <dbReference type="NCBI Taxonomy" id="2447956"/>
    <lineage>
        <taxon>Eukaryota</taxon>
        <taxon>Fungi</taxon>
        <taxon>Dikarya</taxon>
        <taxon>Basidiomycota</taxon>
        <taxon>Agaricomycotina</taxon>
        <taxon>Agaricomycetes</taxon>
        <taxon>Polyporales</taxon>
        <taxon>Steccherinaceae</taxon>
        <taxon>Antrodiella</taxon>
    </lineage>
</organism>
<evidence type="ECO:0000256" key="1">
    <source>
        <dbReference type="SAM" id="MobiDB-lite"/>
    </source>
</evidence>
<accession>A0A4S4MP86</accession>
<comment type="caution">
    <text evidence="3">The sequence shown here is derived from an EMBL/GenBank/DDBJ whole genome shotgun (WGS) entry which is preliminary data.</text>
</comment>
<dbReference type="EMBL" id="SGPM01000219">
    <property type="protein sequence ID" value="THH27856.1"/>
    <property type="molecule type" value="Genomic_DNA"/>
</dbReference>
<evidence type="ECO:0000313" key="3">
    <source>
        <dbReference type="EMBL" id="THH27856.1"/>
    </source>
</evidence>
<reference evidence="3 4" key="1">
    <citation type="submission" date="2019-02" db="EMBL/GenBank/DDBJ databases">
        <title>Genome sequencing of the rare red list fungi Antrodiella citrinella (Flaviporus citrinellus).</title>
        <authorList>
            <person name="Buettner E."/>
            <person name="Kellner H."/>
        </authorList>
    </citation>
    <scope>NUCLEOTIDE SEQUENCE [LARGE SCALE GENOMIC DNA]</scope>
    <source>
        <strain evidence="3 4">DSM 108506</strain>
    </source>
</reference>
<keyword evidence="4" id="KW-1185">Reference proteome</keyword>
<gene>
    <name evidence="3" type="ORF">EUX98_g6333</name>
</gene>
<evidence type="ECO:0000313" key="4">
    <source>
        <dbReference type="Proteomes" id="UP000308730"/>
    </source>
</evidence>
<dbReference type="Proteomes" id="UP000308730">
    <property type="component" value="Unassembled WGS sequence"/>
</dbReference>
<proteinExistence type="predicted"/>
<feature type="region of interest" description="Disordered" evidence="1">
    <location>
        <begin position="82"/>
        <end position="106"/>
    </location>
</feature>
<feature type="chain" id="PRO_5020474327" evidence="2">
    <location>
        <begin position="20"/>
        <end position="208"/>
    </location>
</feature>
<dbReference type="AlphaFoldDB" id="A0A4S4MP86"/>
<keyword evidence="2" id="KW-0732">Signal</keyword>
<sequence length="208" mass="22411">MKTSSVLIFLATCLSSVSATRHAGHRHVAVAPLSPTSPFSGPMYDHATLAHPARSDVYARDTVDYLSARGIMSVIGEAVNGGKKAHGRRSHKAPVKPPPPLTQSQKELPGIAAYDNDITIASAQISPSQQAASAQAASVHNNRVQGKAQRDLSRLVARALLIDDGLFARNVFDRASKIAIMRPPGSPIPTQKPERYLPDQWHPHATFY</sequence>
<feature type="signal peptide" evidence="2">
    <location>
        <begin position="1"/>
        <end position="19"/>
    </location>
</feature>